<reference evidence="3" key="1">
    <citation type="submission" date="2011-12" db="EMBL/GenBank/DDBJ databases">
        <title>The genome sequence of Colletotrichum higginsianum IMI 34906.</title>
        <authorList>
            <person name="Ma L.-J."/>
            <person name="O'Connell R."/>
            <person name="van Themaat E.V.L."/>
            <person name="Stueber K."/>
            <person name="Young S.K."/>
            <person name="Zeng Q."/>
            <person name="Gargeya S."/>
            <person name="Fitzgerald M."/>
            <person name="Haas B."/>
            <person name="Abouelleil A."/>
            <person name="Alvarado L."/>
            <person name="Arachchi H.M."/>
            <person name="Berlin A."/>
            <person name="Chapman S.B."/>
            <person name="Gearin G."/>
            <person name="Goldberg J."/>
            <person name="Griggs A."/>
            <person name="Gujja S."/>
            <person name="Hansen M."/>
            <person name="Heiman D."/>
            <person name="Howarth C."/>
            <person name="Larimer J."/>
            <person name="Lui A."/>
            <person name="MacDonald P.J.P."/>
            <person name="McCowen C."/>
            <person name="Montmayeur A."/>
            <person name="Murphy C."/>
            <person name="Neiman D."/>
            <person name="Pearson M."/>
            <person name="Priest M."/>
            <person name="Roberts A."/>
            <person name="Saif S."/>
            <person name="Shea T."/>
            <person name="Sisk P."/>
            <person name="Stolte C."/>
            <person name="Sykes S."/>
            <person name="Wortman J."/>
            <person name="Nusbaum C."/>
            <person name="Birren B."/>
        </authorList>
    </citation>
    <scope>NUCLEOTIDE SEQUENCE [LARGE SCALE GENOMIC DNA]</scope>
    <source>
        <strain evidence="3">IMI 349063</strain>
    </source>
</reference>
<dbReference type="PANTHER" id="PTHR24148:SF73">
    <property type="entry name" value="HET DOMAIN PROTEIN (AFU_ORTHOLOGUE AFUA_8G01020)"/>
    <property type="match status" value="1"/>
</dbReference>
<dbReference type="InterPro" id="IPR010730">
    <property type="entry name" value="HET"/>
</dbReference>
<feature type="region of interest" description="Disordered" evidence="1">
    <location>
        <begin position="807"/>
        <end position="826"/>
    </location>
</feature>
<evidence type="ECO:0000313" key="6">
    <source>
        <dbReference type="Proteomes" id="UP000092177"/>
    </source>
</evidence>
<accession>H1V4A4</accession>
<name>H1V4A4_COLHI</name>
<dbReference type="Proteomes" id="UP000007174">
    <property type="component" value="Unassembled WGS sequence"/>
</dbReference>
<dbReference type="STRING" id="759273.H1V4A4"/>
<dbReference type="InterPro" id="IPR052895">
    <property type="entry name" value="HetReg/Transcr_Mod"/>
</dbReference>
<dbReference type="EMBL" id="CACQ02001381">
    <property type="protein sequence ID" value="CCF35056.1"/>
    <property type="molecule type" value="Genomic_DNA"/>
</dbReference>
<sequence length="938" mass="105395">MSRNQSPVQEVHDDPDGYEFQIALDQLSAGSTEALRLYLARKNGQDPATVSLRTTPWKPSTSEGTKLYFAGKLDDTRAPVDKDGAVVDEAREMPRVIFEDTEKPFDYKALDAESRQFRLLRLAPPDEHGVTRQFQLETFSLNDAPPYFCLSYVWGDPERFLGVNCNGEMISVTQNLYHALRTCFNRHPDSWLWADGICVNQEDVVERSQQVLLMGDIYRNASMVLAHPGHFSYVRKQPEEEDVKRTVLADRLGSLGMQDMLSFGAETPAEEKTRVGEEKPYGIAEFALEPLDDAYDPGNIQGAISIMTYMTRVWSDTRRDKILSDLQWNEMNLPDPGTESGREIWDNLVRFWTTDWYFRTWVLQEVILGAKVVVLYGTTAISLEAITEFWDLARRRGLPRPLRIGAYADIFNMVLHLSPVASFKILRDRREGLDNSPENVEDDVQPLGGRQNQNDVGILTPINGNKNSKASENAAVHSSSLLELLCLTRNNLATDPRDKIYGLLGLTDDMVARSTVPDYSHDNTPAKVFIEVATHMVELGHAADLLHHAGIDQAVRGLPSWAPDWTMQSRSTLPVHLYNCLPDTSPTVSILSSDEKPNLRVRGAVLARINTPGPAWRYYSHDPSSPPFSSFKNARETEIPPFNDEDARNFILAFLSYAAEGSLEERHRPEALNDALVRTLAVDCSWQNERIGIRRPPQDVEKTQAIETAAGVSEAPTTSASASASASASDAFFAGVDAFRRFYARGPDSEEDLKEPGIRLHQTHIFQWLLDFDQKVEADLQQRMVPFTVPFQEAQRGRRWAAIGTRGPKTTEDLTQDAAKKAEDPSKHSYDTKALTDCFMGTVPWDAETEDYVVLLEGFRTPFVLRKSPEETTSDGKSVFNLIGDCYVHDAMDGQLMAWADEMEEELQRCQVGKDARGRAYVIRTPGGFASFEDFIIT</sequence>
<dbReference type="Pfam" id="PF06985">
    <property type="entry name" value="HET"/>
    <property type="match status" value="1"/>
</dbReference>
<reference evidence="4" key="3">
    <citation type="submission" date="2016-02" db="EMBL/GenBank/DDBJ databases">
        <title>Resequencing and annotation of the Colletotrichum higginsianum genome.</title>
        <authorList>
            <person name="O'Connell R."/>
            <person name="Zambounis A."/>
            <person name="Thon M."/>
            <person name="Dallery J.-F."/>
        </authorList>
    </citation>
    <scope>NUCLEOTIDE SEQUENCE [LARGE SCALE GENOMIC DNA]</scope>
    <source>
        <strain evidence="4">IMI 349063</strain>
    </source>
</reference>
<protein>
    <submittedName>
        <fullName evidence="4">Ankyrin and het domain-containing protein</fullName>
    </submittedName>
</protein>
<gene>
    <name evidence="3" type="ORF">CH063_06915</name>
    <name evidence="4" type="ORF">CH63R_11585</name>
</gene>
<evidence type="ECO:0000313" key="3">
    <source>
        <dbReference type="EMBL" id="CCF35056.1"/>
    </source>
</evidence>
<feature type="domain" description="Heterokaryon incompatibility" evidence="2">
    <location>
        <begin position="147"/>
        <end position="229"/>
    </location>
</feature>
<evidence type="ECO:0000313" key="5">
    <source>
        <dbReference type="Proteomes" id="UP000007174"/>
    </source>
</evidence>
<dbReference type="Proteomes" id="UP000092177">
    <property type="component" value="Chromosome 8"/>
</dbReference>
<dbReference type="VEuPathDB" id="FungiDB:CH63R_11585"/>
<dbReference type="Pfam" id="PF26639">
    <property type="entry name" value="Het-6_barrel"/>
    <property type="match status" value="1"/>
</dbReference>
<dbReference type="eggNOG" id="ENOG502SJQS">
    <property type="taxonomic scope" value="Eukaryota"/>
</dbReference>
<keyword evidence="6" id="KW-1185">Reference proteome</keyword>
<dbReference type="AlphaFoldDB" id="H1V4A4"/>
<dbReference type="PANTHER" id="PTHR24148">
    <property type="entry name" value="ANKYRIN REPEAT DOMAIN-CONTAINING PROTEIN 39 HOMOLOG-RELATED"/>
    <property type="match status" value="1"/>
</dbReference>
<evidence type="ECO:0000313" key="4">
    <source>
        <dbReference type="EMBL" id="OBR04882.1"/>
    </source>
</evidence>
<reference evidence="6" key="4">
    <citation type="journal article" date="2017" name="BMC Genomics">
        <title>Gapless genome assembly of Colletotrichum higginsianum reveals chromosome structure and association of transposable elements with secondary metabolite gene clusters.</title>
        <authorList>
            <person name="Dallery J.-F."/>
            <person name="Lapalu N."/>
            <person name="Zampounis A."/>
            <person name="Pigne S."/>
            <person name="Luyten I."/>
            <person name="Amselem J."/>
            <person name="Wittenberg A.H.J."/>
            <person name="Zhou S."/>
            <person name="de Queiroz M.V."/>
            <person name="Robin G.P."/>
            <person name="Auger A."/>
            <person name="Hainaut M."/>
            <person name="Henrissat B."/>
            <person name="Kim K.-T."/>
            <person name="Lee Y.-H."/>
            <person name="Lespinet O."/>
            <person name="Schwartz D.C."/>
            <person name="Thon M.R."/>
            <person name="O'Connell R.J."/>
        </authorList>
    </citation>
    <scope>NUCLEOTIDE SEQUENCE [LARGE SCALE GENOMIC DNA]</scope>
    <source>
        <strain evidence="6">IMI 349063</strain>
    </source>
</reference>
<dbReference type="OrthoDB" id="3553147at2759"/>
<evidence type="ECO:0000259" key="2">
    <source>
        <dbReference type="Pfam" id="PF06985"/>
    </source>
</evidence>
<dbReference type="HOGENOM" id="CLU_004184_7_2_1"/>
<organism evidence="3 5">
    <name type="scientific">Colletotrichum higginsianum (strain IMI 349063)</name>
    <name type="common">Crucifer anthracnose fungus</name>
    <dbReference type="NCBI Taxonomy" id="759273"/>
    <lineage>
        <taxon>Eukaryota</taxon>
        <taxon>Fungi</taxon>
        <taxon>Dikarya</taxon>
        <taxon>Ascomycota</taxon>
        <taxon>Pezizomycotina</taxon>
        <taxon>Sordariomycetes</taxon>
        <taxon>Hypocreomycetidae</taxon>
        <taxon>Glomerellales</taxon>
        <taxon>Glomerellaceae</taxon>
        <taxon>Colletotrichum</taxon>
        <taxon>Colletotrichum destructivum species complex</taxon>
    </lineage>
</organism>
<evidence type="ECO:0000256" key="1">
    <source>
        <dbReference type="SAM" id="MobiDB-lite"/>
    </source>
</evidence>
<dbReference type="KEGG" id="chig:CH63R_11585"/>
<dbReference type="RefSeq" id="XP_018153400.1">
    <property type="nucleotide sequence ID" value="XM_018306559.1"/>
</dbReference>
<dbReference type="EMBL" id="LTAN01000008">
    <property type="protein sequence ID" value="OBR04882.1"/>
    <property type="molecule type" value="Genomic_DNA"/>
</dbReference>
<reference evidence="5" key="2">
    <citation type="journal article" date="2012" name="Nat. Genet.">
        <title>Lifestyle transitions in plant pathogenic Colletotrichum fungi deciphered by genome and transcriptome analyses.</title>
        <authorList>
            <person name="O'Connell R.J."/>
            <person name="Thon M.R."/>
            <person name="Hacquard S."/>
            <person name="Amyotte S.G."/>
            <person name="Kleemann J."/>
            <person name="Torres M.F."/>
            <person name="Damm U."/>
            <person name="Buiate E.A."/>
            <person name="Epstein L."/>
            <person name="Alkan N."/>
            <person name="Altmueller J."/>
            <person name="Alvarado-Balderrama L."/>
            <person name="Bauser C.A."/>
            <person name="Becker C."/>
            <person name="Birren B.W."/>
            <person name="Chen Z."/>
            <person name="Choi J."/>
            <person name="Crouch J.A."/>
            <person name="Duvick J.P."/>
            <person name="Farman M.A."/>
            <person name="Gan P."/>
            <person name="Heiman D."/>
            <person name="Henrissat B."/>
            <person name="Howard R.J."/>
            <person name="Kabbage M."/>
            <person name="Koch C."/>
            <person name="Kracher B."/>
            <person name="Kubo Y."/>
            <person name="Law A.D."/>
            <person name="Lebrun M.-H."/>
            <person name="Lee Y.-H."/>
            <person name="Miyara I."/>
            <person name="Moore N."/>
            <person name="Neumann U."/>
            <person name="Nordstroem K."/>
            <person name="Panaccione D.G."/>
            <person name="Panstruga R."/>
            <person name="Place M."/>
            <person name="Proctor R.H."/>
            <person name="Prusky D."/>
            <person name="Rech G."/>
            <person name="Reinhardt R."/>
            <person name="Rollins J.A."/>
            <person name="Rounsley S."/>
            <person name="Schardl C.L."/>
            <person name="Schwartz D.C."/>
            <person name="Shenoy N."/>
            <person name="Shirasu K."/>
            <person name="Sikhakolli U.R."/>
            <person name="Stueber K."/>
            <person name="Sukno S.A."/>
            <person name="Sweigard J.A."/>
            <person name="Takano Y."/>
            <person name="Takahara H."/>
            <person name="Trail F."/>
            <person name="van der Does H.C."/>
            <person name="Voll L.M."/>
            <person name="Will I."/>
            <person name="Young S."/>
            <person name="Zeng Q."/>
            <person name="Zhang J."/>
            <person name="Zhou S."/>
            <person name="Dickman M.B."/>
            <person name="Schulze-Lefert P."/>
            <person name="Ver Loren van Themaat E."/>
            <person name="Ma L.-J."/>
            <person name="Vaillancourt L.J."/>
        </authorList>
    </citation>
    <scope>NUCLEOTIDE SEQUENCE [LARGE SCALE GENOMIC DNA]</scope>
    <source>
        <strain evidence="5">IMI 349063</strain>
    </source>
</reference>
<proteinExistence type="predicted"/>
<dbReference type="GeneID" id="28870666"/>